<reference evidence="7 8" key="1">
    <citation type="submission" date="2020-05" db="EMBL/GenBank/DDBJ databases">
        <title>Genomic Encyclopedia of Type Strains, Phase IV (KMG-V): Genome sequencing to study the core and pangenomes of soil and plant-associated prokaryotes.</title>
        <authorList>
            <person name="Whitman W."/>
        </authorList>
    </citation>
    <scope>NUCLEOTIDE SEQUENCE [LARGE SCALE GENOMIC DNA]</scope>
    <source>
        <strain evidence="7 8">C29</strain>
    </source>
</reference>
<dbReference type="Proteomes" id="UP001516061">
    <property type="component" value="Unassembled WGS sequence"/>
</dbReference>
<dbReference type="SUPFAM" id="SSF47823">
    <property type="entry name" value="lambda integrase-like, N-terminal domain"/>
    <property type="match status" value="1"/>
</dbReference>
<keyword evidence="1" id="KW-0159">Chromosome partition</keyword>
<evidence type="ECO:0000256" key="5">
    <source>
        <dbReference type="SAM" id="MobiDB-lite"/>
    </source>
</evidence>
<evidence type="ECO:0000256" key="1">
    <source>
        <dbReference type="ARBA" id="ARBA00022829"/>
    </source>
</evidence>
<dbReference type="InterPro" id="IPR010998">
    <property type="entry name" value="Integrase_recombinase_N"/>
</dbReference>
<dbReference type="InterPro" id="IPR013762">
    <property type="entry name" value="Integrase-like_cat_sf"/>
</dbReference>
<dbReference type="PANTHER" id="PTHR30349:SF81">
    <property type="entry name" value="TYROSINE RECOMBINASE XERC"/>
    <property type="match status" value="1"/>
</dbReference>
<dbReference type="InterPro" id="IPR011010">
    <property type="entry name" value="DNA_brk_join_enz"/>
</dbReference>
<feature type="domain" description="Tyr recombinase" evidence="6">
    <location>
        <begin position="167"/>
        <end position="385"/>
    </location>
</feature>
<evidence type="ECO:0000256" key="4">
    <source>
        <dbReference type="ARBA" id="ARBA00023172"/>
    </source>
</evidence>
<keyword evidence="2" id="KW-0229">DNA integration</keyword>
<keyword evidence="3" id="KW-0238">DNA-binding</keyword>
<dbReference type="RefSeq" id="WP_173806575.1">
    <property type="nucleotide sequence ID" value="NZ_JABSNM010000017.1"/>
</dbReference>
<dbReference type="CDD" id="cd00799">
    <property type="entry name" value="INT_Cre_C"/>
    <property type="match status" value="1"/>
</dbReference>
<organism evidence="7 8">
    <name type="scientific">Sphaerotilus uruguayifluvii</name>
    <dbReference type="NCBI Taxonomy" id="2735897"/>
    <lineage>
        <taxon>Bacteria</taxon>
        <taxon>Pseudomonadati</taxon>
        <taxon>Pseudomonadota</taxon>
        <taxon>Betaproteobacteria</taxon>
        <taxon>Burkholderiales</taxon>
        <taxon>Sphaerotilaceae</taxon>
        <taxon>Sphaerotilus</taxon>
    </lineage>
</organism>
<keyword evidence="8" id="KW-1185">Reference proteome</keyword>
<dbReference type="EMBL" id="JABSNM010000017">
    <property type="protein sequence ID" value="NRT57607.1"/>
    <property type="molecule type" value="Genomic_DNA"/>
</dbReference>
<gene>
    <name evidence="7" type="ORF">HNQ01_003364</name>
</gene>
<keyword evidence="4" id="KW-0233">DNA recombination</keyword>
<feature type="region of interest" description="Disordered" evidence="5">
    <location>
        <begin position="384"/>
        <end position="406"/>
    </location>
</feature>
<name>A0ABX2G8S0_9BURK</name>
<dbReference type="PROSITE" id="PS51898">
    <property type="entry name" value="TYR_RECOMBINASE"/>
    <property type="match status" value="1"/>
</dbReference>
<evidence type="ECO:0000256" key="2">
    <source>
        <dbReference type="ARBA" id="ARBA00022908"/>
    </source>
</evidence>
<dbReference type="Gene3D" id="1.10.150.130">
    <property type="match status" value="1"/>
</dbReference>
<evidence type="ECO:0000256" key="3">
    <source>
        <dbReference type="ARBA" id="ARBA00023125"/>
    </source>
</evidence>
<dbReference type="InterPro" id="IPR050090">
    <property type="entry name" value="Tyrosine_recombinase_XerCD"/>
</dbReference>
<dbReference type="InterPro" id="IPR002104">
    <property type="entry name" value="Integrase_catalytic"/>
</dbReference>
<evidence type="ECO:0000313" key="8">
    <source>
        <dbReference type="Proteomes" id="UP001516061"/>
    </source>
</evidence>
<dbReference type="Gene3D" id="1.10.443.10">
    <property type="entry name" value="Intergrase catalytic core"/>
    <property type="match status" value="1"/>
</dbReference>
<comment type="caution">
    <text evidence="7">The sequence shown here is derived from an EMBL/GenBank/DDBJ whole genome shotgun (WGS) entry which is preliminary data.</text>
</comment>
<dbReference type="PANTHER" id="PTHR30349">
    <property type="entry name" value="PHAGE INTEGRASE-RELATED"/>
    <property type="match status" value="1"/>
</dbReference>
<dbReference type="SUPFAM" id="SSF56349">
    <property type="entry name" value="DNA breaking-rejoining enzymes"/>
    <property type="match status" value="1"/>
</dbReference>
<evidence type="ECO:0000313" key="7">
    <source>
        <dbReference type="EMBL" id="NRT57607.1"/>
    </source>
</evidence>
<sequence length="406" mass="43650">MDISYELITLDPAAGTPVLATDELSPSAVAALRDLLDQGESPNTVRSYRSAMRYWAAWFSLRYGRRLELPLPVTVVLQFIVDHGQRQDDAGRLLHDLPEPVDAALVAAGHKAALGAPTLSTLTHRVSVLSKIHQLQGLENPCVDGRVRELTARLRRGYARRGAAQPHAKPALTREPLQALLDTCDASLAGLRDRALLLFAFSSGGRRRSEVTAATLDNTRPAPRSPGQPSARDEPAFVHLMGVSKSNQSGRTRADSHKPVVGQAALALQAWLDAWRAHNTARGLPPPEGAIFRRIRKSNSGGTIAEPLTPQAVRAIVQARAALAGLDASGFSAHSLRSGFVTEAAAQNIPMPETMALTGHRSPASVIGYFRQGEVLGLRAARLMEDGDEGPGAQTHARNRRDPGRK</sequence>
<feature type="region of interest" description="Disordered" evidence="5">
    <location>
        <begin position="211"/>
        <end position="233"/>
    </location>
</feature>
<proteinExistence type="predicted"/>
<evidence type="ECO:0000259" key="6">
    <source>
        <dbReference type="PROSITE" id="PS51898"/>
    </source>
</evidence>
<protein>
    <submittedName>
        <fullName evidence="7">Integrase</fullName>
    </submittedName>
</protein>
<accession>A0ABX2G8S0</accession>